<dbReference type="EMBL" id="JADEWL010000060">
    <property type="protein sequence ID" value="MBE9214464.1"/>
    <property type="molecule type" value="Genomic_DNA"/>
</dbReference>
<comment type="similarity">
    <text evidence="1">Belongs to the N(4)/N(6)-methyltransferase family. N(4) subfamily.</text>
</comment>
<dbReference type="GO" id="GO:0009307">
    <property type="term" value="P:DNA restriction-modification system"/>
    <property type="evidence" value="ECO:0007669"/>
    <property type="project" value="UniProtKB-KW"/>
</dbReference>
<dbReference type="InterPro" id="IPR017985">
    <property type="entry name" value="MeTrfase_CN4_CS"/>
</dbReference>
<dbReference type="GO" id="GO:0003677">
    <property type="term" value="F:DNA binding"/>
    <property type="evidence" value="ECO:0007669"/>
    <property type="project" value="UniProtKB-KW"/>
</dbReference>
<accession>A0A8J7F951</accession>
<keyword evidence="5" id="KW-0680">Restriction system</keyword>
<dbReference type="Gene3D" id="3.40.50.150">
    <property type="entry name" value="Vaccinia Virus protein VP39"/>
    <property type="match status" value="1"/>
</dbReference>
<proteinExistence type="inferred from homology"/>
<evidence type="ECO:0000256" key="8">
    <source>
        <dbReference type="RuleBase" id="RU362026"/>
    </source>
</evidence>
<sequence length="312" mass="36090">MREKIIKHRKAKAINFKPYYSQKCGQAYLGDSLKLIEHISDNSINLILTSPPFALTRQKEYGNQREEDYIEWFLPFAKEFKRVLAEDGSFVLDLGGAYLPGLPVRSLYQYELLLTLCKKLGFYLAQELYHYNPARLPTPAEWVTVRRIRVKDSVNVVWWLSKTPHPKADNTKVLKPYSKSMKNLLEKGYEAKLRPSGHDISNKFQKDNKGAIPPNFLEAQNFLKIGNTESNSAYMRRCKQAGIKPHPARFPRGFAEFFIKFLTDENDTILDPFAGSNTTGFVAESLQRRWVSFEINENYLVGSQYRFEDSKP</sequence>
<protein>
    <recommendedName>
        <fullName evidence="8">Methyltransferase</fullName>
        <ecNumber evidence="8">2.1.1.-</ecNumber>
    </recommendedName>
</protein>
<evidence type="ECO:0000256" key="1">
    <source>
        <dbReference type="ARBA" id="ARBA00010203"/>
    </source>
</evidence>
<dbReference type="Pfam" id="PF01555">
    <property type="entry name" value="N6_N4_Mtase"/>
    <property type="match status" value="1"/>
</dbReference>
<name>A0A8J7F951_9CYAN</name>
<evidence type="ECO:0000256" key="5">
    <source>
        <dbReference type="ARBA" id="ARBA00022747"/>
    </source>
</evidence>
<evidence type="ECO:0000259" key="9">
    <source>
        <dbReference type="Pfam" id="PF01555"/>
    </source>
</evidence>
<dbReference type="EC" id="2.1.1.-" evidence="8"/>
<dbReference type="PRINTS" id="PR00508">
    <property type="entry name" value="S21N4MTFRASE"/>
</dbReference>
<keyword evidence="11" id="KW-1185">Reference proteome</keyword>
<comment type="catalytic activity">
    <reaction evidence="7">
        <text>a 2'-deoxycytidine in DNA + S-adenosyl-L-methionine = an N(4)-methyl-2'-deoxycytidine in DNA + S-adenosyl-L-homocysteine + H(+)</text>
        <dbReference type="Rhea" id="RHEA:16857"/>
        <dbReference type="Rhea" id="RHEA-COMP:11369"/>
        <dbReference type="Rhea" id="RHEA-COMP:13674"/>
        <dbReference type="ChEBI" id="CHEBI:15378"/>
        <dbReference type="ChEBI" id="CHEBI:57856"/>
        <dbReference type="ChEBI" id="CHEBI:59789"/>
        <dbReference type="ChEBI" id="CHEBI:85452"/>
        <dbReference type="ChEBI" id="CHEBI:137933"/>
        <dbReference type="EC" id="2.1.1.113"/>
    </reaction>
</comment>
<evidence type="ECO:0000256" key="4">
    <source>
        <dbReference type="ARBA" id="ARBA00022691"/>
    </source>
</evidence>
<keyword evidence="6" id="KW-0238">DNA-binding</keyword>
<dbReference type="RefSeq" id="WP_193922304.1">
    <property type="nucleotide sequence ID" value="NZ_JADEWL010000060.1"/>
</dbReference>
<dbReference type="SUPFAM" id="SSF53335">
    <property type="entry name" value="S-adenosyl-L-methionine-dependent methyltransferases"/>
    <property type="match status" value="1"/>
</dbReference>
<evidence type="ECO:0000256" key="6">
    <source>
        <dbReference type="ARBA" id="ARBA00023125"/>
    </source>
</evidence>
<dbReference type="GO" id="GO:0008170">
    <property type="term" value="F:N-methyltransferase activity"/>
    <property type="evidence" value="ECO:0007669"/>
    <property type="project" value="InterPro"/>
</dbReference>
<comment type="caution">
    <text evidence="10">The sequence shown here is derived from an EMBL/GenBank/DDBJ whole genome shotgun (WGS) entry which is preliminary data.</text>
</comment>
<dbReference type="Proteomes" id="UP000620559">
    <property type="component" value="Unassembled WGS sequence"/>
</dbReference>
<evidence type="ECO:0000256" key="7">
    <source>
        <dbReference type="ARBA" id="ARBA00049120"/>
    </source>
</evidence>
<gene>
    <name evidence="10" type="ORF">IQ247_17620</name>
</gene>
<keyword evidence="2" id="KW-0489">Methyltransferase</keyword>
<dbReference type="InterPro" id="IPR029063">
    <property type="entry name" value="SAM-dependent_MTases_sf"/>
</dbReference>
<reference evidence="10" key="1">
    <citation type="submission" date="2020-10" db="EMBL/GenBank/DDBJ databases">
        <authorList>
            <person name="Castelo-Branco R."/>
            <person name="Eusebio N."/>
            <person name="Adriana R."/>
            <person name="Vieira A."/>
            <person name="Brugerolle De Fraissinette N."/>
            <person name="Rezende De Castro R."/>
            <person name="Schneider M.P."/>
            <person name="Vasconcelos V."/>
            <person name="Leao P.N."/>
        </authorList>
    </citation>
    <scope>NUCLEOTIDE SEQUENCE</scope>
    <source>
        <strain evidence="10">LEGE 06105</strain>
    </source>
</reference>
<evidence type="ECO:0000256" key="2">
    <source>
        <dbReference type="ARBA" id="ARBA00022603"/>
    </source>
</evidence>
<dbReference type="PROSITE" id="PS00093">
    <property type="entry name" value="N4_MTASE"/>
    <property type="match status" value="1"/>
</dbReference>
<evidence type="ECO:0000256" key="3">
    <source>
        <dbReference type="ARBA" id="ARBA00022679"/>
    </source>
</evidence>
<dbReference type="AlphaFoldDB" id="A0A8J7F951"/>
<evidence type="ECO:0000313" key="10">
    <source>
        <dbReference type="EMBL" id="MBE9214464.1"/>
    </source>
</evidence>
<keyword evidence="3" id="KW-0808">Transferase</keyword>
<dbReference type="GO" id="GO:0015667">
    <property type="term" value="F:site-specific DNA-methyltransferase (cytosine-N4-specific) activity"/>
    <property type="evidence" value="ECO:0007669"/>
    <property type="project" value="UniProtKB-EC"/>
</dbReference>
<evidence type="ECO:0000313" key="11">
    <source>
        <dbReference type="Proteomes" id="UP000620559"/>
    </source>
</evidence>
<organism evidence="10 11">
    <name type="scientific">Plectonema cf. radiosum LEGE 06105</name>
    <dbReference type="NCBI Taxonomy" id="945769"/>
    <lineage>
        <taxon>Bacteria</taxon>
        <taxon>Bacillati</taxon>
        <taxon>Cyanobacteriota</taxon>
        <taxon>Cyanophyceae</taxon>
        <taxon>Oscillatoriophycideae</taxon>
        <taxon>Oscillatoriales</taxon>
        <taxon>Microcoleaceae</taxon>
        <taxon>Plectonema</taxon>
    </lineage>
</organism>
<feature type="domain" description="DNA methylase N-4/N-6" evidence="9">
    <location>
        <begin position="44"/>
        <end position="300"/>
    </location>
</feature>
<keyword evidence="4" id="KW-0949">S-adenosyl-L-methionine</keyword>
<dbReference type="GO" id="GO:0032259">
    <property type="term" value="P:methylation"/>
    <property type="evidence" value="ECO:0007669"/>
    <property type="project" value="UniProtKB-KW"/>
</dbReference>
<dbReference type="InterPro" id="IPR002941">
    <property type="entry name" value="DNA_methylase_N4/N6"/>
</dbReference>
<dbReference type="InterPro" id="IPR001091">
    <property type="entry name" value="RM_Methyltransferase"/>
</dbReference>